<reference evidence="1 2" key="1">
    <citation type="submission" date="2014-04" db="EMBL/GenBank/DDBJ databases">
        <authorList>
            <consortium name="International Citrus Genome Consortium"/>
            <person name="Gmitter F."/>
            <person name="Chen C."/>
            <person name="Farmerie W."/>
            <person name="Harkins T."/>
            <person name="Desany B."/>
            <person name="Mohiuddin M."/>
            <person name="Kodira C."/>
            <person name="Borodovsky M."/>
            <person name="Lomsadze A."/>
            <person name="Burns P."/>
            <person name="Jenkins J."/>
            <person name="Prochnik S."/>
            <person name="Shu S."/>
            <person name="Chapman J."/>
            <person name="Pitluck S."/>
            <person name="Schmutz J."/>
            <person name="Rokhsar D."/>
        </authorList>
    </citation>
    <scope>NUCLEOTIDE SEQUENCE</scope>
</reference>
<keyword evidence="2" id="KW-1185">Reference proteome</keyword>
<accession>A0A067D6W8</accession>
<dbReference type="Proteomes" id="UP000027120">
    <property type="component" value="Unassembled WGS sequence"/>
</dbReference>
<protein>
    <submittedName>
        <fullName evidence="1">Uncharacterized protein</fullName>
    </submittedName>
</protein>
<evidence type="ECO:0000313" key="1">
    <source>
        <dbReference type="EMBL" id="KDO37290.1"/>
    </source>
</evidence>
<dbReference type="AlphaFoldDB" id="A0A067D6W8"/>
<dbReference type="EMBL" id="KK791225">
    <property type="protein sequence ID" value="KDO37290.1"/>
    <property type="molecule type" value="Genomic_DNA"/>
</dbReference>
<sequence>MKKLIIETNSFRGKTTTFIGKFLLCSHCSYQPPIKSRCTLHILAKATAETKKLKEKMIVSLCRNLANQHLSCSKP</sequence>
<gene>
    <name evidence="1" type="ORF">CISIN_1g044446mg</name>
</gene>
<name>A0A067D6W8_CITSI</name>
<organism evidence="1 2">
    <name type="scientific">Citrus sinensis</name>
    <name type="common">Sweet orange</name>
    <name type="synonym">Citrus aurantium var. sinensis</name>
    <dbReference type="NCBI Taxonomy" id="2711"/>
    <lineage>
        <taxon>Eukaryota</taxon>
        <taxon>Viridiplantae</taxon>
        <taxon>Streptophyta</taxon>
        <taxon>Embryophyta</taxon>
        <taxon>Tracheophyta</taxon>
        <taxon>Spermatophyta</taxon>
        <taxon>Magnoliopsida</taxon>
        <taxon>eudicotyledons</taxon>
        <taxon>Gunneridae</taxon>
        <taxon>Pentapetalae</taxon>
        <taxon>rosids</taxon>
        <taxon>malvids</taxon>
        <taxon>Sapindales</taxon>
        <taxon>Rutaceae</taxon>
        <taxon>Aurantioideae</taxon>
        <taxon>Citrus</taxon>
    </lineage>
</organism>
<evidence type="ECO:0000313" key="2">
    <source>
        <dbReference type="Proteomes" id="UP000027120"/>
    </source>
</evidence>
<proteinExistence type="predicted"/>